<dbReference type="InterPro" id="IPR010998">
    <property type="entry name" value="Integrase_recombinase_N"/>
</dbReference>
<protein>
    <submittedName>
        <fullName evidence="4">Integrase</fullName>
    </submittedName>
</protein>
<sequence>MATFNAKVFKHHKKADGTYNVKICITHKMDRRYIDTVHFVTDKKLNKDLSIKDSFINSLLNAQLDSYRNAASRLGKRLELFDVEMLRDYLLNKDETIDFMKFCQTHLDHLKANGQTKSEANYKTVRNSISDFTKGKPLPIEDITLAFLKSFERFLRAERRMIRIDQFGREYIQVGKPLSDASVHNYMREFRGFFTAAMAYYNKPSLGLQPITYNPFAEYKLVDLPETRKRNIDIEQVIKIRDCQVEKDSRAELARDMFMLSFYLCGINAVDLYLSKYKIKDGRIEYNRSKTKGKRQDKAFISINIPDEAHPFLLKYRNMLSDRYATITNLNKALSKGMADIRSLTGISGITFYWARHTFGNLARNKCRKSKDDVALALNHVDFGRKTTDIYLEKDWAIVDEVQSAVLNLIKKHGGIKIPENSPERPQLFSFINLPKLVK</sequence>
<name>A0A841JN63_9SPHI</name>
<proteinExistence type="predicted"/>
<dbReference type="Proteomes" id="UP000548326">
    <property type="component" value="Unassembled WGS sequence"/>
</dbReference>
<dbReference type="RefSeq" id="WP_183590122.1">
    <property type="nucleotide sequence ID" value="NZ_JACHCA010000029.1"/>
</dbReference>
<dbReference type="InterPro" id="IPR013762">
    <property type="entry name" value="Integrase-like_cat_sf"/>
</dbReference>
<evidence type="ECO:0000256" key="1">
    <source>
        <dbReference type="ARBA" id="ARBA00023125"/>
    </source>
</evidence>
<keyword evidence="1" id="KW-0238">DNA-binding</keyword>
<gene>
    <name evidence="4" type="ORF">HDF22_005863</name>
</gene>
<evidence type="ECO:0000259" key="3">
    <source>
        <dbReference type="Pfam" id="PF13102"/>
    </source>
</evidence>
<dbReference type="SUPFAM" id="SSF56349">
    <property type="entry name" value="DNA breaking-rejoining enzymes"/>
    <property type="match status" value="1"/>
</dbReference>
<comment type="caution">
    <text evidence="4">The sequence shown here is derived from an EMBL/GenBank/DDBJ whole genome shotgun (WGS) entry which is preliminary data.</text>
</comment>
<organism evidence="4 5">
    <name type="scientific">Mucilaginibacter lappiensis</name>
    <dbReference type="NCBI Taxonomy" id="354630"/>
    <lineage>
        <taxon>Bacteria</taxon>
        <taxon>Pseudomonadati</taxon>
        <taxon>Bacteroidota</taxon>
        <taxon>Sphingobacteriia</taxon>
        <taxon>Sphingobacteriales</taxon>
        <taxon>Sphingobacteriaceae</taxon>
        <taxon>Mucilaginibacter</taxon>
    </lineage>
</organism>
<dbReference type="InterPro" id="IPR011010">
    <property type="entry name" value="DNA_brk_join_enz"/>
</dbReference>
<keyword evidence="2" id="KW-0233">DNA recombination</keyword>
<dbReference type="AlphaFoldDB" id="A0A841JN63"/>
<dbReference type="Pfam" id="PF13102">
    <property type="entry name" value="Phage_int_SAM_5"/>
    <property type="match status" value="1"/>
</dbReference>
<dbReference type="InterPro" id="IPR025269">
    <property type="entry name" value="SAM-like_dom"/>
</dbReference>
<dbReference type="GO" id="GO:0015074">
    <property type="term" value="P:DNA integration"/>
    <property type="evidence" value="ECO:0007669"/>
    <property type="project" value="InterPro"/>
</dbReference>
<dbReference type="Gene3D" id="1.10.443.10">
    <property type="entry name" value="Intergrase catalytic core"/>
    <property type="match status" value="1"/>
</dbReference>
<dbReference type="GO" id="GO:0003677">
    <property type="term" value="F:DNA binding"/>
    <property type="evidence" value="ECO:0007669"/>
    <property type="project" value="UniProtKB-KW"/>
</dbReference>
<dbReference type="Gene3D" id="1.10.150.130">
    <property type="match status" value="1"/>
</dbReference>
<feature type="domain" description="Phage integrase SAM-like" evidence="3">
    <location>
        <begin position="98"/>
        <end position="199"/>
    </location>
</feature>
<evidence type="ECO:0000256" key="2">
    <source>
        <dbReference type="ARBA" id="ARBA00023172"/>
    </source>
</evidence>
<dbReference type="GO" id="GO:0006310">
    <property type="term" value="P:DNA recombination"/>
    <property type="evidence" value="ECO:0007669"/>
    <property type="project" value="UniProtKB-KW"/>
</dbReference>
<reference evidence="4 5" key="1">
    <citation type="submission" date="2020-08" db="EMBL/GenBank/DDBJ databases">
        <title>Genomic Encyclopedia of Type Strains, Phase IV (KMG-V): Genome sequencing to study the core and pangenomes of soil and plant-associated prokaryotes.</title>
        <authorList>
            <person name="Whitman W."/>
        </authorList>
    </citation>
    <scope>NUCLEOTIDE SEQUENCE [LARGE SCALE GENOMIC DNA]</scope>
    <source>
        <strain evidence="4 5">MP601</strain>
    </source>
</reference>
<evidence type="ECO:0000313" key="4">
    <source>
        <dbReference type="EMBL" id="MBB6131712.1"/>
    </source>
</evidence>
<dbReference type="EMBL" id="JACHCA010000029">
    <property type="protein sequence ID" value="MBB6131712.1"/>
    <property type="molecule type" value="Genomic_DNA"/>
</dbReference>
<evidence type="ECO:0000313" key="5">
    <source>
        <dbReference type="Proteomes" id="UP000548326"/>
    </source>
</evidence>
<accession>A0A841JN63</accession>